<dbReference type="EMBL" id="JACRSN010000010">
    <property type="protein sequence ID" value="MBC8533963.1"/>
    <property type="molecule type" value="Genomic_DNA"/>
</dbReference>
<dbReference type="Proteomes" id="UP000651482">
    <property type="component" value="Unassembled WGS sequence"/>
</dbReference>
<dbReference type="GO" id="GO:0005886">
    <property type="term" value="C:plasma membrane"/>
    <property type="evidence" value="ECO:0007669"/>
    <property type="project" value="UniProtKB-SubCell"/>
</dbReference>
<proteinExistence type="inferred from homology"/>
<protein>
    <recommendedName>
        <fullName evidence="6">Probable membrane transporter protein</fullName>
    </recommendedName>
</protein>
<evidence type="ECO:0000313" key="8">
    <source>
        <dbReference type="Proteomes" id="UP000651482"/>
    </source>
</evidence>
<evidence type="ECO:0000256" key="1">
    <source>
        <dbReference type="ARBA" id="ARBA00004141"/>
    </source>
</evidence>
<reference evidence="7" key="1">
    <citation type="submission" date="2020-08" db="EMBL/GenBank/DDBJ databases">
        <title>Genome public.</title>
        <authorList>
            <person name="Liu C."/>
            <person name="Sun Q."/>
        </authorList>
    </citation>
    <scope>NUCLEOTIDE SEQUENCE</scope>
    <source>
        <strain evidence="7">NSJ-40</strain>
    </source>
</reference>
<keyword evidence="5 6" id="KW-0472">Membrane</keyword>
<dbReference type="InterPro" id="IPR051598">
    <property type="entry name" value="TSUP/Inactive_protease-like"/>
</dbReference>
<gene>
    <name evidence="7" type="ORF">IAG03_08095</name>
</gene>
<evidence type="ECO:0000256" key="2">
    <source>
        <dbReference type="ARBA" id="ARBA00009142"/>
    </source>
</evidence>
<comment type="subcellular location">
    <subcellularLocation>
        <location evidence="6">Cell membrane</location>
        <topology evidence="6">Multi-pass membrane protein</topology>
    </subcellularLocation>
    <subcellularLocation>
        <location evidence="1">Membrane</location>
        <topology evidence="1">Multi-pass membrane protein</topology>
    </subcellularLocation>
</comment>
<keyword evidence="3 6" id="KW-0812">Transmembrane</keyword>
<dbReference type="InterPro" id="IPR002781">
    <property type="entry name" value="TM_pro_TauE-like"/>
</dbReference>
<accession>A0A926D8X3</accession>
<feature type="transmembrane region" description="Helical" evidence="6">
    <location>
        <begin position="80"/>
        <end position="96"/>
    </location>
</feature>
<evidence type="ECO:0000256" key="6">
    <source>
        <dbReference type="RuleBase" id="RU363041"/>
    </source>
</evidence>
<dbReference type="AlphaFoldDB" id="A0A926D8X3"/>
<dbReference type="Pfam" id="PF01925">
    <property type="entry name" value="TauE"/>
    <property type="match status" value="1"/>
</dbReference>
<dbReference type="PANTHER" id="PTHR43701">
    <property type="entry name" value="MEMBRANE TRANSPORTER PROTEIN MJ0441-RELATED"/>
    <property type="match status" value="1"/>
</dbReference>
<keyword evidence="8" id="KW-1185">Reference proteome</keyword>
<evidence type="ECO:0000256" key="5">
    <source>
        <dbReference type="ARBA" id="ARBA00023136"/>
    </source>
</evidence>
<keyword evidence="6" id="KW-1003">Cell membrane</keyword>
<name>A0A926D8X3_9FIRM</name>
<organism evidence="7 8">
    <name type="scientific">Yeguia hominis</name>
    <dbReference type="NCBI Taxonomy" id="2763662"/>
    <lineage>
        <taxon>Bacteria</taxon>
        <taxon>Bacillati</taxon>
        <taxon>Bacillota</taxon>
        <taxon>Clostridia</taxon>
        <taxon>Eubacteriales</taxon>
        <taxon>Yeguiaceae</taxon>
        <taxon>Yeguia</taxon>
    </lineage>
</organism>
<evidence type="ECO:0000256" key="3">
    <source>
        <dbReference type="ARBA" id="ARBA00022692"/>
    </source>
</evidence>
<evidence type="ECO:0000313" key="7">
    <source>
        <dbReference type="EMBL" id="MBC8533963.1"/>
    </source>
</evidence>
<feature type="transmembrane region" description="Helical" evidence="6">
    <location>
        <begin position="102"/>
        <end position="120"/>
    </location>
</feature>
<keyword evidence="4 6" id="KW-1133">Transmembrane helix</keyword>
<dbReference type="PANTHER" id="PTHR43701:SF2">
    <property type="entry name" value="MEMBRANE TRANSPORTER PROTEIN YJNA-RELATED"/>
    <property type="match status" value="1"/>
</dbReference>
<comment type="similarity">
    <text evidence="2 6">Belongs to the 4-toluene sulfonate uptake permease (TSUP) (TC 2.A.102) family.</text>
</comment>
<sequence length="121" mass="13213">MKTAKQKKWWTALGGLFAGFLNGLFGAGGGMVVVPMLERAGYEEVKSHAMSVSIILPICVLSAGIYLWNGHVALQDALPYLPWMLGGSLLGAWLLPRCKPRFLHIVFGLLILWAAVRMVFG</sequence>
<feature type="transmembrane region" description="Helical" evidence="6">
    <location>
        <begin position="50"/>
        <end position="68"/>
    </location>
</feature>
<dbReference type="RefSeq" id="WP_249319616.1">
    <property type="nucleotide sequence ID" value="NZ_JACRSN010000010.1"/>
</dbReference>
<evidence type="ECO:0000256" key="4">
    <source>
        <dbReference type="ARBA" id="ARBA00022989"/>
    </source>
</evidence>
<comment type="caution">
    <text evidence="7">The sequence shown here is derived from an EMBL/GenBank/DDBJ whole genome shotgun (WGS) entry which is preliminary data.</text>
</comment>